<gene>
    <name evidence="7" type="ORF">A0127_09485</name>
</gene>
<evidence type="ECO:0000313" key="8">
    <source>
        <dbReference type="Proteomes" id="UP000073604"/>
    </source>
</evidence>
<dbReference type="AlphaFoldDB" id="A0A142CX73"/>
<dbReference type="RefSeq" id="WP_062390644.1">
    <property type="nucleotide sequence ID" value="NZ_CP014750.1"/>
</dbReference>
<dbReference type="PROSITE" id="PS00198">
    <property type="entry name" value="4FE4S_FER_1"/>
    <property type="match status" value="2"/>
</dbReference>
<dbReference type="GO" id="GO:0003954">
    <property type="term" value="F:NADH dehydrogenase activity"/>
    <property type="evidence" value="ECO:0007669"/>
    <property type="project" value="TreeGrafter"/>
</dbReference>
<dbReference type="GO" id="GO:0046872">
    <property type="term" value="F:metal ion binding"/>
    <property type="evidence" value="ECO:0007669"/>
    <property type="project" value="UniProtKB-KW"/>
</dbReference>
<keyword evidence="1" id="KW-0004">4Fe-4S</keyword>
<feature type="domain" description="4Fe-4S ferredoxin-type" evidence="6">
    <location>
        <begin position="45"/>
        <end position="74"/>
    </location>
</feature>
<dbReference type="KEGG" id="tpep:A0127_09485"/>
<feature type="domain" description="4Fe-4S ferredoxin-type" evidence="6">
    <location>
        <begin position="80"/>
        <end position="109"/>
    </location>
</feature>
<dbReference type="Pfam" id="PF12838">
    <property type="entry name" value="Fer4_7"/>
    <property type="match status" value="1"/>
</dbReference>
<keyword evidence="8" id="KW-1185">Reference proteome</keyword>
<evidence type="ECO:0000259" key="6">
    <source>
        <dbReference type="PROSITE" id="PS51379"/>
    </source>
</evidence>
<dbReference type="GO" id="GO:0009060">
    <property type="term" value="P:aerobic respiration"/>
    <property type="evidence" value="ECO:0007669"/>
    <property type="project" value="TreeGrafter"/>
</dbReference>
<dbReference type="EMBL" id="CP014750">
    <property type="protein sequence ID" value="AMQ19375.1"/>
    <property type="molecule type" value="Genomic_DNA"/>
</dbReference>
<dbReference type="PANTHER" id="PTHR10849:SF35">
    <property type="entry name" value="FORMATE HYDROGENLYASE SUBUNIT 6-RELATED"/>
    <property type="match status" value="1"/>
</dbReference>
<dbReference type="InterPro" id="IPR017896">
    <property type="entry name" value="4Fe4S_Fe-S-bd"/>
</dbReference>
<keyword evidence="2" id="KW-0479">Metal-binding</keyword>
<dbReference type="InterPro" id="IPR010226">
    <property type="entry name" value="NADH_quinone_OxRdtase_chainI"/>
</dbReference>
<dbReference type="GO" id="GO:0051539">
    <property type="term" value="F:4 iron, 4 sulfur cluster binding"/>
    <property type="evidence" value="ECO:0007669"/>
    <property type="project" value="UniProtKB-KW"/>
</dbReference>
<keyword evidence="3" id="KW-0677">Repeat</keyword>
<reference evidence="8" key="1">
    <citation type="submission" date="2016-03" db="EMBL/GenBank/DDBJ databases">
        <authorList>
            <person name="Oger P.M."/>
        </authorList>
    </citation>
    <scope>NUCLEOTIDE SEQUENCE [LARGE SCALE GENOMIC DNA]</scope>
    <source>
        <strain evidence="8">OG-1</strain>
    </source>
</reference>
<proteinExistence type="predicted"/>
<dbReference type="STRING" id="53952.A0127_09485"/>
<keyword evidence="4" id="KW-0408">Iron</keyword>
<evidence type="ECO:0000313" key="7">
    <source>
        <dbReference type="EMBL" id="AMQ19375.1"/>
    </source>
</evidence>
<evidence type="ECO:0000256" key="5">
    <source>
        <dbReference type="ARBA" id="ARBA00023014"/>
    </source>
</evidence>
<protein>
    <submittedName>
        <fullName evidence="7">Hydrogenase</fullName>
    </submittedName>
</protein>
<accession>A0A142CX73</accession>
<organism evidence="7 8">
    <name type="scientific">Thermococcus peptonophilus</name>
    <dbReference type="NCBI Taxonomy" id="53952"/>
    <lineage>
        <taxon>Archaea</taxon>
        <taxon>Methanobacteriati</taxon>
        <taxon>Methanobacteriota</taxon>
        <taxon>Thermococci</taxon>
        <taxon>Thermococcales</taxon>
        <taxon>Thermococcaceae</taxon>
        <taxon>Thermococcus</taxon>
    </lineage>
</organism>
<evidence type="ECO:0000256" key="4">
    <source>
        <dbReference type="ARBA" id="ARBA00023004"/>
    </source>
</evidence>
<sequence>MAESAPYSERLKKWDRFEAEKFEKKAPVTTPYPFIDIEKPPEFRGIPHINPEKCIGCGACVNACPPDALIMEWDKEHGVKRLTYNAARCIRCARCIEVCPTGAMEPTTRFEVATDNKEDLVEVVEHKLAYCEECGEYLDFTERQIEYVRNILPKDVFDMYALEDRIKLTQEEKMRRTVVKLRETEGNVYPAFMLVERTSEKTPKSEGGEE</sequence>
<dbReference type="InterPro" id="IPR017900">
    <property type="entry name" value="4Fe4S_Fe_S_CS"/>
</dbReference>
<evidence type="ECO:0000256" key="2">
    <source>
        <dbReference type="ARBA" id="ARBA00022723"/>
    </source>
</evidence>
<dbReference type="PROSITE" id="PS51379">
    <property type="entry name" value="4FE4S_FER_2"/>
    <property type="match status" value="2"/>
</dbReference>
<keyword evidence="5" id="KW-0411">Iron-sulfur</keyword>
<dbReference type="Proteomes" id="UP000073604">
    <property type="component" value="Chromosome"/>
</dbReference>
<dbReference type="GeneID" id="27140779"/>
<dbReference type="Gene3D" id="3.30.70.3270">
    <property type="match status" value="1"/>
</dbReference>
<dbReference type="GO" id="GO:0016020">
    <property type="term" value="C:membrane"/>
    <property type="evidence" value="ECO:0007669"/>
    <property type="project" value="InterPro"/>
</dbReference>
<evidence type="ECO:0000256" key="1">
    <source>
        <dbReference type="ARBA" id="ARBA00022485"/>
    </source>
</evidence>
<dbReference type="PANTHER" id="PTHR10849">
    <property type="entry name" value="NADH DEHYDROGENASE UBIQUINONE IRON-SULFUR PROTEIN 8, MITOCHONDRIAL"/>
    <property type="match status" value="1"/>
</dbReference>
<name>A0A142CX73_9EURY</name>
<dbReference type="OrthoDB" id="23478at2157"/>
<evidence type="ECO:0000256" key="3">
    <source>
        <dbReference type="ARBA" id="ARBA00022737"/>
    </source>
</evidence>
<dbReference type="SUPFAM" id="SSF54862">
    <property type="entry name" value="4Fe-4S ferredoxins"/>
    <property type="match status" value="1"/>
</dbReference>